<evidence type="ECO:0000313" key="7">
    <source>
        <dbReference type="Proteomes" id="UP000321947"/>
    </source>
</evidence>
<organism evidence="5 7">
    <name type="scientific">Cucumis melo var. makuwa</name>
    <name type="common">Oriental melon</name>
    <dbReference type="NCBI Taxonomy" id="1194695"/>
    <lineage>
        <taxon>Eukaryota</taxon>
        <taxon>Viridiplantae</taxon>
        <taxon>Streptophyta</taxon>
        <taxon>Embryophyta</taxon>
        <taxon>Tracheophyta</taxon>
        <taxon>Spermatophyta</taxon>
        <taxon>Magnoliopsida</taxon>
        <taxon>eudicotyledons</taxon>
        <taxon>Gunneridae</taxon>
        <taxon>Pentapetalae</taxon>
        <taxon>rosids</taxon>
        <taxon>fabids</taxon>
        <taxon>Cucurbitales</taxon>
        <taxon>Cucurbitaceae</taxon>
        <taxon>Benincaseae</taxon>
        <taxon>Cucumis</taxon>
    </lineage>
</organism>
<dbReference type="GO" id="GO:0005737">
    <property type="term" value="C:cytoplasm"/>
    <property type="evidence" value="ECO:0007669"/>
    <property type="project" value="InterPro"/>
</dbReference>
<dbReference type="SMART" id="SM00937">
    <property type="entry name" value="PCRF"/>
    <property type="match status" value="1"/>
</dbReference>
<keyword evidence="2" id="KW-0648">Protein biosynthesis</keyword>
<evidence type="ECO:0000313" key="5">
    <source>
        <dbReference type="EMBL" id="TYK10293.1"/>
    </source>
</evidence>
<evidence type="ECO:0000313" key="6">
    <source>
        <dbReference type="Proteomes" id="UP000321393"/>
    </source>
</evidence>
<comment type="similarity">
    <text evidence="1">Belongs to the prokaryotic/mitochondrial release factor family.</text>
</comment>
<dbReference type="Proteomes" id="UP000321947">
    <property type="component" value="Unassembled WGS sequence"/>
</dbReference>
<dbReference type="InterPro" id="IPR005139">
    <property type="entry name" value="PCRF"/>
</dbReference>
<sequence length="467" mass="52688">MSIFTFRKQVCNRIFTLFRNLLISKHRFVPELQYSSATAQNFSLWNHGIADFNKISGLPFTTLRLFSTQIALEPSTSDGLTVEGILGNRWTILDESESDWRSHAAAIAQSIHLIKKRLQWKKLMMRLELLSVELNKADLWDDPAHAGKISREHGSIMSKIKEINAFERELLEHIDMIKLAREENDTELESESLNALLTMRRNSREKELEALLSGENDSCSCYIEVQAGAGGTESMDWAAMVMQMYIMWAQRRGFKVTVMEEMPGEIAGIKRATIKLDGEYAFGYAKSEVGVHRLVRISPFDSNKRRHTSFAAVAVIPITGDGSTHIQINESDLRIERFRSGGAGGQSVNTTDSAVRIVHIPTGITATCQNERSQHQNKAAAMAVLQSRLNQLEMTRQAQMNAQHTQSLSDITWGNQIRSYVLHPYQMVKDLRTNYEVSDPDSVLEGDLDSFILNYLSASLDKDGDQL</sequence>
<dbReference type="PANTHER" id="PTHR43116">
    <property type="entry name" value="PEPTIDE CHAIN RELEASE FACTOR 2"/>
    <property type="match status" value="1"/>
</dbReference>
<dbReference type="InterPro" id="IPR000352">
    <property type="entry name" value="Pep_chain_release_fac_I"/>
</dbReference>
<feature type="domain" description="Prokaryotic-type class I peptide chain release factors" evidence="3">
    <location>
        <begin position="339"/>
        <end position="355"/>
    </location>
</feature>
<dbReference type="Pfam" id="PF00472">
    <property type="entry name" value="RF-1"/>
    <property type="match status" value="1"/>
</dbReference>
<dbReference type="STRING" id="1194695.A0A5D3CEK4"/>
<dbReference type="InterPro" id="IPR004374">
    <property type="entry name" value="PrfB"/>
</dbReference>
<accession>A0A5D3CEK4</accession>
<dbReference type="FunFam" id="3.30.160.20:FF:000004">
    <property type="entry name" value="Peptide chain release factor 1"/>
    <property type="match status" value="1"/>
</dbReference>
<dbReference type="OrthoDB" id="2019491at2759"/>
<dbReference type="InterPro" id="IPR045853">
    <property type="entry name" value="Pep_chain_release_fac_I_sf"/>
</dbReference>
<dbReference type="Gene3D" id="3.30.160.20">
    <property type="match status" value="1"/>
</dbReference>
<dbReference type="Pfam" id="PF03462">
    <property type="entry name" value="PCRF"/>
    <property type="match status" value="1"/>
</dbReference>
<proteinExistence type="inferred from homology"/>
<dbReference type="EMBL" id="SSTD01011206">
    <property type="protein sequence ID" value="TYK10293.1"/>
    <property type="molecule type" value="Genomic_DNA"/>
</dbReference>
<evidence type="ECO:0000313" key="4">
    <source>
        <dbReference type="EMBL" id="KAA0050946.1"/>
    </source>
</evidence>
<dbReference type="AlphaFoldDB" id="A0A5D3CEK4"/>
<evidence type="ECO:0000256" key="2">
    <source>
        <dbReference type="ARBA" id="ARBA00022917"/>
    </source>
</evidence>
<dbReference type="GO" id="GO:0016149">
    <property type="term" value="F:translation release factor activity, codon specific"/>
    <property type="evidence" value="ECO:0007669"/>
    <property type="project" value="InterPro"/>
</dbReference>
<dbReference type="Gene3D" id="3.30.70.1660">
    <property type="match status" value="1"/>
</dbReference>
<evidence type="ECO:0000256" key="1">
    <source>
        <dbReference type="ARBA" id="ARBA00010835"/>
    </source>
</evidence>
<gene>
    <name evidence="5" type="ORF">E5676_scaffold16G004440</name>
    <name evidence="4" type="ORF">E6C27_scaffold761G00730</name>
</gene>
<dbReference type="Proteomes" id="UP000321393">
    <property type="component" value="Unassembled WGS sequence"/>
</dbReference>
<dbReference type="EMBL" id="SSTE01011666">
    <property type="protein sequence ID" value="KAA0050946.1"/>
    <property type="molecule type" value="Genomic_DNA"/>
</dbReference>
<dbReference type="HAMAP" id="MF_00094">
    <property type="entry name" value="Rel_fac_2"/>
    <property type="match status" value="1"/>
</dbReference>
<name>A0A5D3CEK4_CUCMM</name>
<dbReference type="PROSITE" id="PS00745">
    <property type="entry name" value="RF_PROK_I"/>
    <property type="match status" value="1"/>
</dbReference>
<reference evidence="6 7" key="1">
    <citation type="submission" date="2019-08" db="EMBL/GenBank/DDBJ databases">
        <title>Draft genome sequences of two oriental melons (Cucumis melo L. var makuwa).</title>
        <authorList>
            <person name="Kwon S.-Y."/>
        </authorList>
    </citation>
    <scope>NUCLEOTIDE SEQUENCE [LARGE SCALE GENOMIC DNA]</scope>
    <source>
        <strain evidence="7">cv. Chang Bougi</strain>
        <strain evidence="6">cv. SW 3</strain>
        <tissue evidence="5">Leaf</tissue>
    </source>
</reference>
<dbReference type="NCBIfam" id="TIGR00020">
    <property type="entry name" value="prfB"/>
    <property type="match status" value="1"/>
</dbReference>
<protein>
    <submittedName>
        <fullName evidence="5">Peptide chain release factor PrfB2</fullName>
    </submittedName>
</protein>
<evidence type="ECO:0000259" key="3">
    <source>
        <dbReference type="PROSITE" id="PS00745"/>
    </source>
</evidence>
<comment type="caution">
    <text evidence="5">The sequence shown here is derived from an EMBL/GenBank/DDBJ whole genome shotgun (WGS) entry which is preliminary data.</text>
</comment>
<dbReference type="Gene3D" id="1.20.58.410">
    <property type="entry name" value="Release factor"/>
    <property type="match status" value="1"/>
</dbReference>
<dbReference type="SUPFAM" id="SSF75620">
    <property type="entry name" value="Release factor"/>
    <property type="match status" value="1"/>
</dbReference>
<dbReference type="PANTHER" id="PTHR43116:SF3">
    <property type="entry name" value="CLASS I PEPTIDE CHAIN RELEASE FACTOR"/>
    <property type="match status" value="1"/>
</dbReference>